<proteinExistence type="inferred from homology"/>
<feature type="region of interest" description="Disordered" evidence="6">
    <location>
        <begin position="134"/>
        <end position="162"/>
    </location>
</feature>
<protein>
    <recommendedName>
        <fullName evidence="5">Gamma-tubulin complex component</fullName>
    </recommendedName>
</protein>
<dbReference type="AlphaFoldDB" id="A0A914XUZ8"/>
<dbReference type="Pfam" id="PF04130">
    <property type="entry name" value="GCP_C_terminal"/>
    <property type="match status" value="1"/>
</dbReference>
<accession>A0A914XUZ8</accession>
<keyword evidence="4 5" id="KW-0206">Cytoskeleton</keyword>
<dbReference type="Pfam" id="PF17681">
    <property type="entry name" value="GCP_N_terminal"/>
    <property type="match status" value="1"/>
</dbReference>
<sequence length="796" mass="89108">MLSRTEKFVKSFDISCSRKEAIGAFFQPLLESSAAAHPSVASQSPSTGALFLSAINCFNVRNHHETAQRLIKINDELKEHDSVCRFLLLLTNLPREQKAAESRKALVGLTPVKEELPPFPTVFPKEQICIATPDSRLERSSKNTPSREISSPDQGIDLEESPKSADCDSLERLSFIETLVALHPNRTWIKTPKSEVVFCLLRLFGGHETWLFPFHSQKCEFVMKEGAFLDGLSPAAFKNSLQLVLNASNCLVRLEKCSESKSESRSLPVRAFKYALGDYVRRKREAAGNVLSRDENTLFHALHHVKRLCREIALVTDTMLQLVTSEITSQELVDRICDVRGLFSADASAAQAINDLLSAVCKQLNRSLDAWLTTGVAQEKSFIISESAESSSVRERLQSREFWRTDYGISLPPFGLITASLSSDILAVGKVRRLANEWDQFRLNYDVQLDIKNDNSTCKTVIADQSDVDEDLKADDFQLRLIYSIECRVRSAQRDPCLLACLSKAREMFHENLLLLRRVFFQEDRLLAASLNIALHQLVINERSASRTEDDRSPMRLNALLDAALEDANYDGLLAQRFSFVATAAPSTGGVLAKLALSCSLPYPVNLIISTVAVDGYALVWRLFAQLGVAHTSLLQLKKVMFNHGAAAGQTRFLLARFAMINFITSLQSYFWHQIVKVVPDQFQLHFENANSVDELHAVHKKYLSAVLARCFLGPKAVSMITVLNGCLDTIAFFCAAISNDPPALPDATKASMAFSKTALLFVKAIRNLIKANYEPWLEDLLLRLDMSEFYTRQDR</sequence>
<feature type="compositionally biased region" description="Polar residues" evidence="6">
    <location>
        <begin position="142"/>
        <end position="153"/>
    </location>
</feature>
<evidence type="ECO:0000256" key="1">
    <source>
        <dbReference type="ARBA" id="ARBA00010337"/>
    </source>
</evidence>
<evidence type="ECO:0000256" key="3">
    <source>
        <dbReference type="ARBA" id="ARBA00022701"/>
    </source>
</evidence>
<comment type="similarity">
    <text evidence="1 5">Belongs to the TUBGCP family.</text>
</comment>
<dbReference type="WBParaSite" id="PSAMB.scaffold981size37699.g10141.t1">
    <property type="protein sequence ID" value="PSAMB.scaffold981size37699.g10141.t1"/>
    <property type="gene ID" value="PSAMB.scaffold981size37699.g10141"/>
</dbReference>
<evidence type="ECO:0000256" key="2">
    <source>
        <dbReference type="ARBA" id="ARBA00022490"/>
    </source>
</evidence>
<feature type="domain" description="Gamma tubulin complex component protein N-terminal" evidence="8">
    <location>
        <begin position="199"/>
        <end position="451"/>
    </location>
</feature>
<evidence type="ECO:0000256" key="6">
    <source>
        <dbReference type="SAM" id="MobiDB-lite"/>
    </source>
</evidence>
<evidence type="ECO:0000256" key="4">
    <source>
        <dbReference type="ARBA" id="ARBA00023212"/>
    </source>
</evidence>
<dbReference type="GO" id="GO:0005874">
    <property type="term" value="C:microtubule"/>
    <property type="evidence" value="ECO:0007669"/>
    <property type="project" value="UniProtKB-KW"/>
</dbReference>
<dbReference type="InterPro" id="IPR042241">
    <property type="entry name" value="GCP_C_sf"/>
</dbReference>
<reference evidence="10" key="1">
    <citation type="submission" date="2022-11" db="UniProtKB">
        <authorList>
            <consortium name="WormBaseParasite"/>
        </authorList>
    </citation>
    <scope>IDENTIFICATION</scope>
</reference>
<dbReference type="GO" id="GO:0051321">
    <property type="term" value="P:meiotic cell cycle"/>
    <property type="evidence" value="ECO:0007669"/>
    <property type="project" value="TreeGrafter"/>
</dbReference>
<evidence type="ECO:0000313" key="10">
    <source>
        <dbReference type="WBParaSite" id="PSAMB.scaffold981size37699.g10141.t1"/>
    </source>
</evidence>
<dbReference type="PANTHER" id="PTHR19302">
    <property type="entry name" value="GAMMA TUBULIN COMPLEX PROTEIN"/>
    <property type="match status" value="1"/>
</dbReference>
<dbReference type="Gene3D" id="1.20.120.1900">
    <property type="entry name" value="Gamma-tubulin complex, C-terminal domain"/>
    <property type="match status" value="1"/>
</dbReference>
<evidence type="ECO:0000259" key="8">
    <source>
        <dbReference type="Pfam" id="PF17681"/>
    </source>
</evidence>
<keyword evidence="3 5" id="KW-0493">Microtubule</keyword>
<dbReference type="InterPro" id="IPR007259">
    <property type="entry name" value="GCP"/>
</dbReference>
<dbReference type="GO" id="GO:0051011">
    <property type="term" value="F:microtubule minus-end binding"/>
    <property type="evidence" value="ECO:0007669"/>
    <property type="project" value="TreeGrafter"/>
</dbReference>
<dbReference type="GO" id="GO:0000278">
    <property type="term" value="P:mitotic cell cycle"/>
    <property type="evidence" value="ECO:0007669"/>
    <property type="project" value="TreeGrafter"/>
</dbReference>
<dbReference type="GO" id="GO:0043015">
    <property type="term" value="F:gamma-tubulin binding"/>
    <property type="evidence" value="ECO:0007669"/>
    <property type="project" value="InterPro"/>
</dbReference>
<keyword evidence="9" id="KW-1185">Reference proteome</keyword>
<dbReference type="InterPro" id="IPR040457">
    <property type="entry name" value="GCP_C"/>
</dbReference>
<dbReference type="GO" id="GO:0031122">
    <property type="term" value="P:cytoplasmic microtubule organization"/>
    <property type="evidence" value="ECO:0007669"/>
    <property type="project" value="TreeGrafter"/>
</dbReference>
<name>A0A914XUZ8_9BILA</name>
<organism evidence="9 10">
    <name type="scientific">Plectus sambesii</name>
    <dbReference type="NCBI Taxonomy" id="2011161"/>
    <lineage>
        <taxon>Eukaryota</taxon>
        <taxon>Metazoa</taxon>
        <taxon>Ecdysozoa</taxon>
        <taxon>Nematoda</taxon>
        <taxon>Chromadorea</taxon>
        <taxon>Plectida</taxon>
        <taxon>Plectina</taxon>
        <taxon>Plectoidea</taxon>
        <taxon>Plectidae</taxon>
        <taxon>Plectus</taxon>
    </lineage>
</organism>
<comment type="subcellular location">
    <subcellularLocation>
        <location evidence="5">Cytoplasm</location>
        <location evidence="5">Cytoskeleton</location>
        <location evidence="5">Microtubule organizing center</location>
    </subcellularLocation>
</comment>
<dbReference type="Proteomes" id="UP000887566">
    <property type="component" value="Unplaced"/>
</dbReference>
<dbReference type="GO" id="GO:0000930">
    <property type="term" value="C:gamma-tubulin complex"/>
    <property type="evidence" value="ECO:0007669"/>
    <property type="project" value="TreeGrafter"/>
</dbReference>
<evidence type="ECO:0000313" key="9">
    <source>
        <dbReference type="Proteomes" id="UP000887566"/>
    </source>
</evidence>
<dbReference type="InterPro" id="IPR041470">
    <property type="entry name" value="GCP_N"/>
</dbReference>
<feature type="domain" description="Gamma tubulin complex component C-terminal" evidence="7">
    <location>
        <begin position="512"/>
        <end position="791"/>
    </location>
</feature>
<dbReference type="GO" id="GO:0000922">
    <property type="term" value="C:spindle pole"/>
    <property type="evidence" value="ECO:0007669"/>
    <property type="project" value="InterPro"/>
</dbReference>
<keyword evidence="2 5" id="KW-0963">Cytoplasm</keyword>
<evidence type="ECO:0000259" key="7">
    <source>
        <dbReference type="Pfam" id="PF04130"/>
    </source>
</evidence>
<evidence type="ECO:0000256" key="5">
    <source>
        <dbReference type="RuleBase" id="RU363050"/>
    </source>
</evidence>
<dbReference type="PANTHER" id="PTHR19302:SF33">
    <property type="entry name" value="GAMMA-TUBULIN COMPLEX COMPONENT 5"/>
    <property type="match status" value="1"/>
</dbReference>
<dbReference type="GO" id="GO:0051225">
    <property type="term" value="P:spindle assembly"/>
    <property type="evidence" value="ECO:0007669"/>
    <property type="project" value="TreeGrafter"/>
</dbReference>
<dbReference type="GO" id="GO:0007020">
    <property type="term" value="P:microtubule nucleation"/>
    <property type="evidence" value="ECO:0007669"/>
    <property type="project" value="InterPro"/>
</dbReference>